<dbReference type="Proteomes" id="UP000325218">
    <property type="component" value="Unassembled WGS sequence"/>
</dbReference>
<proteinExistence type="predicted"/>
<reference evidence="1 2" key="1">
    <citation type="submission" date="2019-08" db="EMBL/GenBank/DDBJ databases">
        <title>Genome sequencing of Paenibacillus faecis DSM 23593(T).</title>
        <authorList>
            <person name="Kook J.-K."/>
            <person name="Park S.-N."/>
            <person name="Lim Y.K."/>
        </authorList>
    </citation>
    <scope>NUCLEOTIDE SEQUENCE [LARGE SCALE GENOMIC DNA]</scope>
    <source>
        <strain evidence="1 2">DSM 23593</strain>
    </source>
</reference>
<dbReference type="AlphaFoldDB" id="A0A5D0CLD8"/>
<sequence length="198" mass="22020">MSGYRLGGRRGGRGKRLVRQTPTAYLLQRMAAGMLPLYKTVACNPRFAEAWSRAVVGADLDGMKKMLCVAAPRLAHHGLGSNGIGYFISFSGPSSSSYSCGVTIPPGQVQFHFNPRIHQRIARAVLPYYREMARRPSYCAALARAIRRGHQRAASRLVRCFVKTPALKAVKIQSGGIKLVFKYPSSKYEYTCLLFREF</sequence>
<dbReference type="OrthoDB" id="2640196at2"/>
<keyword evidence="2" id="KW-1185">Reference proteome</keyword>
<gene>
    <name evidence="1" type="ORF">FRY98_22115</name>
</gene>
<name>A0A5D0CLD8_9BACL</name>
<organism evidence="1 2">
    <name type="scientific">Paenibacillus faecis</name>
    <dbReference type="NCBI Taxonomy" id="862114"/>
    <lineage>
        <taxon>Bacteria</taxon>
        <taxon>Bacillati</taxon>
        <taxon>Bacillota</taxon>
        <taxon>Bacilli</taxon>
        <taxon>Bacillales</taxon>
        <taxon>Paenibacillaceae</taxon>
        <taxon>Paenibacillus</taxon>
    </lineage>
</organism>
<evidence type="ECO:0000313" key="2">
    <source>
        <dbReference type="Proteomes" id="UP000325218"/>
    </source>
</evidence>
<accession>A0A5D0CLD8</accession>
<comment type="caution">
    <text evidence="1">The sequence shown here is derived from an EMBL/GenBank/DDBJ whole genome shotgun (WGS) entry which is preliminary data.</text>
</comment>
<protein>
    <submittedName>
        <fullName evidence="1">Uncharacterized protein</fullName>
    </submittedName>
</protein>
<dbReference type="RefSeq" id="WP_148456227.1">
    <property type="nucleotide sequence ID" value="NZ_VSDO01000005.1"/>
</dbReference>
<evidence type="ECO:0000313" key="1">
    <source>
        <dbReference type="EMBL" id="TYA10512.1"/>
    </source>
</evidence>
<dbReference type="EMBL" id="VSDO01000005">
    <property type="protein sequence ID" value="TYA10512.1"/>
    <property type="molecule type" value="Genomic_DNA"/>
</dbReference>